<feature type="transmembrane region" description="Helical" evidence="1">
    <location>
        <begin position="89"/>
        <end position="113"/>
    </location>
</feature>
<dbReference type="AlphaFoldDB" id="A0A0G2ZC64"/>
<feature type="transmembrane region" description="Helical" evidence="1">
    <location>
        <begin position="150"/>
        <end position="175"/>
    </location>
</feature>
<protein>
    <submittedName>
        <fullName evidence="2">Uncharacterized protein</fullName>
    </submittedName>
</protein>
<evidence type="ECO:0000313" key="3">
    <source>
        <dbReference type="Proteomes" id="UP000035159"/>
    </source>
</evidence>
<keyword evidence="1" id="KW-0812">Transmembrane</keyword>
<feature type="transmembrane region" description="Helical" evidence="1">
    <location>
        <begin position="218"/>
        <end position="236"/>
    </location>
</feature>
<feature type="transmembrane region" description="Helical" evidence="1">
    <location>
        <begin position="187"/>
        <end position="206"/>
    </location>
</feature>
<keyword evidence="3" id="KW-1185">Reference proteome</keyword>
<dbReference type="PATRIC" id="fig|1330330.3.peg.1509"/>
<sequence length="285" mass="31775">MEIKESCNMINIRKSRLTTIMMLILSLLALFASLEGLLNKSIYTDVISTGVFSKALMPGTFSQDIISVLAALILALLSVIFLKRPDYKSFVIMLGLVGYFLYGYGLFVITGLYTSIYHVYMAIFTLSIYSLIWGLTSFEPDQVKHYRLPGTLRISIGIFLIVIVLFFVPMWLAILTSYTAKHLRPEFYGVFVLDLCIVMPAFGIIAAKLLRNKPFGNILVGVALMKILTLCLSLAIGESVAPLYGASANYAMIAVYSALTIFSFVLIVSYLRNFKKETLLENVNT</sequence>
<dbReference type="KEGG" id="kpf:IX53_07455"/>
<organism evidence="2 3">
    <name type="scientific">Kosmotoga pacifica</name>
    <dbReference type="NCBI Taxonomy" id="1330330"/>
    <lineage>
        <taxon>Bacteria</taxon>
        <taxon>Thermotogati</taxon>
        <taxon>Thermotogota</taxon>
        <taxon>Thermotogae</taxon>
        <taxon>Kosmotogales</taxon>
        <taxon>Kosmotogaceae</taxon>
        <taxon>Kosmotoga</taxon>
    </lineage>
</organism>
<proteinExistence type="predicted"/>
<evidence type="ECO:0000256" key="1">
    <source>
        <dbReference type="SAM" id="Phobius"/>
    </source>
</evidence>
<keyword evidence="1" id="KW-1133">Transmembrane helix</keyword>
<feature type="transmembrane region" description="Helical" evidence="1">
    <location>
        <begin position="248"/>
        <end position="271"/>
    </location>
</feature>
<keyword evidence="1" id="KW-0472">Membrane</keyword>
<dbReference type="OrthoDB" id="2083180at2"/>
<dbReference type="RefSeq" id="WP_047754811.1">
    <property type="nucleotide sequence ID" value="NZ_CAJUHA010000017.1"/>
</dbReference>
<name>A0A0G2ZC64_9BACT</name>
<reference evidence="2 3" key="1">
    <citation type="submission" date="2015-04" db="EMBL/GenBank/DDBJ databases">
        <title>Complete Genome Sequence of Kosmotoga pacifica SLHLJ1.</title>
        <authorList>
            <person name="Jiang L.J."/>
            <person name="Shao Z.Z."/>
            <person name="Jebbar M."/>
        </authorList>
    </citation>
    <scope>NUCLEOTIDE SEQUENCE [LARGE SCALE GENOMIC DNA]</scope>
    <source>
        <strain evidence="2 3">SLHLJ1</strain>
    </source>
</reference>
<feature type="transmembrane region" description="Helical" evidence="1">
    <location>
        <begin position="119"/>
        <end position="138"/>
    </location>
</feature>
<dbReference type="Proteomes" id="UP000035159">
    <property type="component" value="Chromosome"/>
</dbReference>
<evidence type="ECO:0000313" key="2">
    <source>
        <dbReference type="EMBL" id="AKI97676.1"/>
    </source>
</evidence>
<feature type="transmembrane region" description="Helical" evidence="1">
    <location>
        <begin position="60"/>
        <end position="82"/>
    </location>
</feature>
<dbReference type="EMBL" id="CP011232">
    <property type="protein sequence ID" value="AKI97676.1"/>
    <property type="molecule type" value="Genomic_DNA"/>
</dbReference>
<accession>A0A0G2ZC64</accession>
<gene>
    <name evidence="2" type="ORF">IX53_07455</name>
</gene>